<dbReference type="Proteomes" id="UP000076407">
    <property type="component" value="Unassembled WGS sequence"/>
</dbReference>
<dbReference type="InterPro" id="IPR000472">
    <property type="entry name" value="Activin_recp"/>
</dbReference>
<dbReference type="EnsemblMetazoa" id="AQUA003350-RA">
    <property type="protein sequence ID" value="AQUA003350-PA"/>
    <property type="gene ID" value="AQUA003350"/>
</dbReference>
<dbReference type="PROSITE" id="PS00108">
    <property type="entry name" value="PROTEIN_KINASE_ST"/>
    <property type="match status" value="1"/>
</dbReference>
<name>A0A182X0N3_ANOQN</name>
<keyword evidence="16 19" id="KW-0472">Membrane</keyword>
<dbReference type="InterPro" id="IPR000719">
    <property type="entry name" value="Prot_kinase_dom"/>
</dbReference>
<dbReference type="PROSITE" id="PS51256">
    <property type="entry name" value="GS"/>
    <property type="match status" value="1"/>
</dbReference>
<organism evidence="23 24">
    <name type="scientific">Anopheles quadriannulatus</name>
    <name type="common">Mosquito</name>
    <dbReference type="NCBI Taxonomy" id="34691"/>
    <lineage>
        <taxon>Eukaryota</taxon>
        <taxon>Metazoa</taxon>
        <taxon>Ecdysozoa</taxon>
        <taxon>Arthropoda</taxon>
        <taxon>Hexapoda</taxon>
        <taxon>Insecta</taxon>
        <taxon>Pterygota</taxon>
        <taxon>Neoptera</taxon>
        <taxon>Endopterygota</taxon>
        <taxon>Diptera</taxon>
        <taxon>Nematocera</taxon>
        <taxon>Culicoidea</taxon>
        <taxon>Culicidae</taxon>
        <taxon>Anophelinae</taxon>
        <taxon>Anopheles</taxon>
    </lineage>
</organism>
<evidence type="ECO:0000259" key="21">
    <source>
        <dbReference type="PROSITE" id="PS50011"/>
    </source>
</evidence>
<evidence type="ECO:0000313" key="24">
    <source>
        <dbReference type="Proteomes" id="UP000076407"/>
    </source>
</evidence>
<dbReference type="PROSITE" id="PS50011">
    <property type="entry name" value="PROTEIN_KINASE_DOM"/>
    <property type="match status" value="1"/>
</dbReference>
<evidence type="ECO:0000256" key="4">
    <source>
        <dbReference type="ARBA" id="ARBA00009605"/>
    </source>
</evidence>
<evidence type="ECO:0000256" key="11">
    <source>
        <dbReference type="ARBA" id="ARBA00022741"/>
    </source>
</evidence>
<evidence type="ECO:0000313" key="23">
    <source>
        <dbReference type="EnsemblMetazoa" id="AQUA003350-PA"/>
    </source>
</evidence>
<feature type="domain" description="GS" evidence="22">
    <location>
        <begin position="228"/>
        <end position="258"/>
    </location>
</feature>
<evidence type="ECO:0000256" key="18">
    <source>
        <dbReference type="PROSITE-ProRule" id="PRU10141"/>
    </source>
</evidence>
<feature type="domain" description="Protein kinase" evidence="21">
    <location>
        <begin position="259"/>
        <end position="554"/>
    </location>
</feature>
<evidence type="ECO:0000256" key="17">
    <source>
        <dbReference type="ARBA" id="ARBA00023170"/>
    </source>
</evidence>
<sequence length="565" mass="62295">MSVCECFVLLLLFSGGILAASDQVDELLAAAERPLSPSLASAEHQPPAHDAGNNHTQEASLAAAIGSTARVLTCYCEGHCPGNVQNGTCETRPGGSCFVSVEAVLDEETKQLVPEYSHGCMSPEQGGGLLQCKVGTVSPQLHGKSIVCCDNEDLCNQDLQPPYSPRTTTTPEPPLADPNSMHLFALTLSVCLCVGGLVVLLGAFFWVYRRREKRKPAYLMNSLYNTTNGHMPIADLVEQTSGSGSGLPLLVQRTIAKQIQMVHSVGKGRYGEVWLAKWRDEKVAVKIFFTTEESSWFRETEIYQTVLMRNENILGFIAADIKGTGSWTQMLLITDYHELGSLHDYLQKRVLNPHMLKTLAHSLASGVAHLHTEIFGTPGKPSIAHRDIKSKNILVKRNGQCAIADFGLAVKYTSESDTIQIANNSRVGTRRYMAPEVLSETLDLNLFEGFKMADMYSVGLVFWEMARRCITTVRGAKNTTTCEDYALPYQDVVPSDPSFEDMYAVVCVKGVRPPIPQRWQDEDILVVLSKIMQECWHPSPAVRLTALRVKKTLVKLETDCTIKIV</sequence>
<dbReference type="SMART" id="SM00220">
    <property type="entry name" value="S_TKc"/>
    <property type="match status" value="1"/>
</dbReference>
<keyword evidence="8 19" id="KW-0812">Transmembrane</keyword>
<dbReference type="CDD" id="cd23596">
    <property type="entry name" value="TFP_LU_ECD_Tkv"/>
    <property type="match status" value="1"/>
</dbReference>
<keyword evidence="24" id="KW-1185">Reference proteome</keyword>
<evidence type="ECO:0000256" key="6">
    <source>
        <dbReference type="ARBA" id="ARBA00022527"/>
    </source>
</evidence>
<feature type="transmembrane region" description="Helical" evidence="19">
    <location>
        <begin position="183"/>
        <end position="208"/>
    </location>
</feature>
<evidence type="ECO:0000256" key="12">
    <source>
        <dbReference type="ARBA" id="ARBA00022777"/>
    </source>
</evidence>
<dbReference type="Gene3D" id="1.10.510.10">
    <property type="entry name" value="Transferase(Phosphotransferase) domain 1"/>
    <property type="match status" value="1"/>
</dbReference>
<evidence type="ECO:0000256" key="20">
    <source>
        <dbReference type="SAM" id="SignalP"/>
    </source>
</evidence>
<dbReference type="Gene3D" id="3.30.200.20">
    <property type="entry name" value="Phosphorylase Kinase, domain 1"/>
    <property type="match status" value="1"/>
</dbReference>
<dbReference type="Pfam" id="PF00069">
    <property type="entry name" value="Pkinase"/>
    <property type="match status" value="1"/>
</dbReference>
<evidence type="ECO:0000256" key="3">
    <source>
        <dbReference type="ARBA" id="ARBA00004479"/>
    </source>
</evidence>
<dbReference type="GO" id="GO:0004675">
    <property type="term" value="F:transmembrane receptor protein serine/threonine kinase activity"/>
    <property type="evidence" value="ECO:0007669"/>
    <property type="project" value="UniProtKB-EC"/>
</dbReference>
<dbReference type="GO" id="GO:0005886">
    <property type="term" value="C:plasma membrane"/>
    <property type="evidence" value="ECO:0007669"/>
    <property type="project" value="TreeGrafter"/>
</dbReference>
<evidence type="ECO:0000256" key="19">
    <source>
        <dbReference type="SAM" id="Phobius"/>
    </source>
</evidence>
<evidence type="ECO:0000256" key="8">
    <source>
        <dbReference type="ARBA" id="ARBA00022692"/>
    </source>
</evidence>
<dbReference type="PROSITE" id="PS00107">
    <property type="entry name" value="PROTEIN_KINASE_ATP"/>
    <property type="match status" value="1"/>
</dbReference>
<dbReference type="STRING" id="34691.A0A182X0N3"/>
<evidence type="ECO:0000256" key="10">
    <source>
        <dbReference type="ARBA" id="ARBA00022729"/>
    </source>
</evidence>
<comment type="similarity">
    <text evidence="4">Belongs to the protein kinase superfamily. TKL Ser/Thr protein kinase family. TGFB receptor subfamily.</text>
</comment>
<evidence type="ECO:0000256" key="14">
    <source>
        <dbReference type="ARBA" id="ARBA00022842"/>
    </source>
</evidence>
<evidence type="ECO:0000256" key="9">
    <source>
        <dbReference type="ARBA" id="ARBA00022723"/>
    </source>
</evidence>
<comment type="cofactor">
    <cofactor evidence="2">
        <name>Mg(2+)</name>
        <dbReference type="ChEBI" id="CHEBI:18420"/>
    </cofactor>
</comment>
<dbReference type="InterPro" id="IPR017441">
    <property type="entry name" value="Protein_kinase_ATP_BS"/>
</dbReference>
<dbReference type="VEuPathDB" id="VectorBase:AQUA003350"/>
<dbReference type="FunFam" id="2.10.60.10:FF:000021">
    <property type="entry name" value="Receptor protein serine/threonine kinase"/>
    <property type="match status" value="1"/>
</dbReference>
<dbReference type="PANTHER" id="PTHR23255:SF106">
    <property type="entry name" value="RECEPTOR PROTEIN SERINE_THREONINE KINASE"/>
    <property type="match status" value="1"/>
</dbReference>
<keyword evidence="9" id="KW-0479">Metal-binding</keyword>
<keyword evidence="11 18" id="KW-0547">Nucleotide-binding</keyword>
<keyword evidence="6" id="KW-0723">Serine/threonine-protein kinase</keyword>
<keyword evidence="10 20" id="KW-0732">Signal</keyword>
<evidence type="ECO:0000256" key="13">
    <source>
        <dbReference type="ARBA" id="ARBA00022840"/>
    </source>
</evidence>
<reference evidence="23" key="1">
    <citation type="submission" date="2020-05" db="UniProtKB">
        <authorList>
            <consortium name="EnsemblMetazoa"/>
        </authorList>
    </citation>
    <scope>IDENTIFICATION</scope>
    <source>
        <strain evidence="23">SANGQUA</strain>
    </source>
</reference>
<dbReference type="EC" id="2.7.11.30" evidence="5"/>
<feature type="signal peptide" evidence="20">
    <location>
        <begin position="1"/>
        <end position="19"/>
    </location>
</feature>
<dbReference type="InterPro" id="IPR011009">
    <property type="entry name" value="Kinase-like_dom_sf"/>
</dbReference>
<evidence type="ECO:0000259" key="22">
    <source>
        <dbReference type="PROSITE" id="PS51256"/>
    </source>
</evidence>
<dbReference type="InterPro" id="IPR000333">
    <property type="entry name" value="TGFB_receptor"/>
</dbReference>
<evidence type="ECO:0000256" key="2">
    <source>
        <dbReference type="ARBA" id="ARBA00001946"/>
    </source>
</evidence>
<comment type="cofactor">
    <cofactor evidence="1">
        <name>Mn(2+)</name>
        <dbReference type="ChEBI" id="CHEBI:29035"/>
    </cofactor>
</comment>
<keyword evidence="14" id="KW-0460">Magnesium</keyword>
<dbReference type="GO" id="GO:0005524">
    <property type="term" value="F:ATP binding"/>
    <property type="evidence" value="ECO:0007669"/>
    <property type="project" value="UniProtKB-UniRule"/>
</dbReference>
<keyword evidence="12" id="KW-0418">Kinase</keyword>
<dbReference type="Pfam" id="PF08515">
    <property type="entry name" value="TGF_beta_GS"/>
    <property type="match status" value="1"/>
</dbReference>
<dbReference type="FunFam" id="1.10.510.10:FF:000018">
    <property type="entry name" value="Receptor protein serine/threonine kinase"/>
    <property type="match status" value="1"/>
</dbReference>
<feature type="binding site" evidence="18">
    <location>
        <position position="286"/>
    </location>
    <ligand>
        <name>ATP</name>
        <dbReference type="ChEBI" id="CHEBI:30616"/>
    </ligand>
</feature>
<keyword evidence="7" id="KW-0808">Transferase</keyword>
<keyword evidence="17" id="KW-0675">Receptor</keyword>
<feature type="chain" id="PRO_5038137490" description="receptor protein serine/threonine kinase" evidence="20">
    <location>
        <begin position="20"/>
        <end position="565"/>
    </location>
</feature>
<dbReference type="Gene3D" id="2.10.60.10">
    <property type="entry name" value="CD59"/>
    <property type="match status" value="1"/>
</dbReference>
<dbReference type="SUPFAM" id="SSF56112">
    <property type="entry name" value="Protein kinase-like (PK-like)"/>
    <property type="match status" value="1"/>
</dbReference>
<dbReference type="InterPro" id="IPR045860">
    <property type="entry name" value="Snake_toxin-like_sf"/>
</dbReference>
<comment type="subcellular location">
    <subcellularLocation>
        <location evidence="3">Membrane</location>
        <topology evidence="3">Single-pass type I membrane protein</topology>
    </subcellularLocation>
</comment>
<evidence type="ECO:0000256" key="15">
    <source>
        <dbReference type="ARBA" id="ARBA00022989"/>
    </source>
</evidence>
<dbReference type="InterPro" id="IPR008271">
    <property type="entry name" value="Ser/Thr_kinase_AS"/>
</dbReference>
<dbReference type="SUPFAM" id="SSF57302">
    <property type="entry name" value="Snake toxin-like"/>
    <property type="match status" value="1"/>
</dbReference>
<evidence type="ECO:0000256" key="1">
    <source>
        <dbReference type="ARBA" id="ARBA00001936"/>
    </source>
</evidence>
<dbReference type="GO" id="GO:0071363">
    <property type="term" value="P:cellular response to growth factor stimulus"/>
    <property type="evidence" value="ECO:0007669"/>
    <property type="project" value="TreeGrafter"/>
</dbReference>
<evidence type="ECO:0000256" key="16">
    <source>
        <dbReference type="ARBA" id="ARBA00023136"/>
    </source>
</evidence>
<dbReference type="GO" id="GO:0046872">
    <property type="term" value="F:metal ion binding"/>
    <property type="evidence" value="ECO:0007669"/>
    <property type="project" value="UniProtKB-KW"/>
</dbReference>
<evidence type="ECO:0000256" key="5">
    <source>
        <dbReference type="ARBA" id="ARBA00012401"/>
    </source>
</evidence>
<dbReference type="GO" id="GO:0043235">
    <property type="term" value="C:receptor complex"/>
    <property type="evidence" value="ECO:0007669"/>
    <property type="project" value="TreeGrafter"/>
</dbReference>
<keyword evidence="13 18" id="KW-0067">ATP-binding</keyword>
<dbReference type="SMART" id="SM00467">
    <property type="entry name" value="GS"/>
    <property type="match status" value="1"/>
</dbReference>
<dbReference type="InterPro" id="IPR003605">
    <property type="entry name" value="GS_dom"/>
</dbReference>
<dbReference type="PANTHER" id="PTHR23255">
    <property type="entry name" value="TRANSFORMING GROWTH FACTOR-BETA RECEPTOR TYPE I AND II"/>
    <property type="match status" value="1"/>
</dbReference>
<dbReference type="AlphaFoldDB" id="A0A182X0N3"/>
<proteinExistence type="inferred from homology"/>
<evidence type="ECO:0000256" key="7">
    <source>
        <dbReference type="ARBA" id="ARBA00022679"/>
    </source>
</evidence>
<dbReference type="Pfam" id="PF01064">
    <property type="entry name" value="Activin_recp"/>
    <property type="match status" value="1"/>
</dbReference>
<keyword evidence="15 19" id="KW-1133">Transmembrane helix</keyword>
<accession>A0A182X0N3</accession>
<dbReference type="FunFam" id="3.30.200.20:FF:000055">
    <property type="entry name" value="Receptor protein serine/threonine kinase"/>
    <property type="match status" value="1"/>
</dbReference>
<protein>
    <recommendedName>
        <fullName evidence="5">receptor protein serine/threonine kinase</fullName>
        <ecNumber evidence="5">2.7.11.30</ecNumber>
    </recommendedName>
</protein>